<feature type="domain" description="Histidine kinase" evidence="15">
    <location>
        <begin position="531"/>
        <end position="749"/>
    </location>
</feature>
<feature type="transmembrane region" description="Helical" evidence="14">
    <location>
        <begin position="307"/>
        <end position="329"/>
    </location>
</feature>
<dbReference type="Pfam" id="PF08448">
    <property type="entry name" value="PAS_4"/>
    <property type="match status" value="1"/>
</dbReference>
<dbReference type="SMART" id="SM00091">
    <property type="entry name" value="PAS"/>
    <property type="match status" value="1"/>
</dbReference>
<dbReference type="PROSITE" id="PS50112">
    <property type="entry name" value="PAS"/>
    <property type="match status" value="1"/>
</dbReference>
<evidence type="ECO:0000256" key="8">
    <source>
        <dbReference type="ARBA" id="ARBA00022777"/>
    </source>
</evidence>
<dbReference type="GO" id="GO:0000155">
    <property type="term" value="F:phosphorelay sensor kinase activity"/>
    <property type="evidence" value="ECO:0007669"/>
    <property type="project" value="InterPro"/>
</dbReference>
<dbReference type="SMART" id="SM00304">
    <property type="entry name" value="HAMP"/>
    <property type="match status" value="1"/>
</dbReference>
<dbReference type="GO" id="GO:0016020">
    <property type="term" value="C:membrane"/>
    <property type="evidence" value="ECO:0007669"/>
    <property type="project" value="UniProtKB-SubCell"/>
</dbReference>
<dbReference type="InterPro" id="IPR035965">
    <property type="entry name" value="PAS-like_dom_sf"/>
</dbReference>
<evidence type="ECO:0000256" key="10">
    <source>
        <dbReference type="ARBA" id="ARBA00022989"/>
    </source>
</evidence>
<dbReference type="InterPro" id="IPR005467">
    <property type="entry name" value="His_kinase_dom"/>
</dbReference>
<feature type="transmembrane region" description="Helical" evidence="14">
    <location>
        <begin position="12"/>
        <end position="29"/>
    </location>
</feature>
<dbReference type="Gene3D" id="3.30.450.20">
    <property type="entry name" value="PAS domain"/>
    <property type="match status" value="1"/>
</dbReference>
<evidence type="ECO:0000256" key="7">
    <source>
        <dbReference type="ARBA" id="ARBA00022741"/>
    </source>
</evidence>
<dbReference type="InterPro" id="IPR004358">
    <property type="entry name" value="Sig_transdc_His_kin-like_C"/>
</dbReference>
<comment type="catalytic activity">
    <reaction evidence="1">
        <text>ATP + protein L-histidine = ADP + protein N-phospho-L-histidine.</text>
        <dbReference type="EC" id="2.7.13.3"/>
    </reaction>
</comment>
<name>A0A9J7BTV6_9BACT</name>
<evidence type="ECO:0000256" key="14">
    <source>
        <dbReference type="SAM" id="Phobius"/>
    </source>
</evidence>
<dbReference type="InterPro" id="IPR036097">
    <property type="entry name" value="HisK_dim/P_sf"/>
</dbReference>
<dbReference type="InterPro" id="IPR013656">
    <property type="entry name" value="PAS_4"/>
</dbReference>
<keyword evidence="12 14" id="KW-0472">Membrane</keyword>
<evidence type="ECO:0000256" key="9">
    <source>
        <dbReference type="ARBA" id="ARBA00022840"/>
    </source>
</evidence>
<sequence>MPEKPNPRLRLVFLFAAGAVLVAALFGALQAFNTSHIAFLTPDTSGETLAFFGLTVVLFLLLIALLMLLLRNLLKLSADQGSSALGARLRTRMVLGAALIAVTPATFMFLFSFFLMNRTIDRWFSPNTTELRDDSIRIARELAAYVAGNARSEATSIAASGAADRDAASLRDVLNSHRQTLQGGFVVIYSSNRTVLTTFAAPPDTASASIIQWLPNGADDARDATPVPVQGALYANLLNIAQRDNEAMLHIGTQDYALGKASTNTGIIVIAALPMPQGLSQTTARIRSGATSYWQLFRMRKQIRSNFFLLLLVVTVFVFFSGVWLALFLSKQITRPVAALADAMNAIAAGRYEQRIELLTTGELAELVRSFNHMAADLETSRQRAASSSAQLTRANQALEERRRELEIILETIPNGVVTLDGSGLVLQANRAFAAVIGHHAGHDLRGERIESLLPQESLDEITTVIRRSQRMGSASTELEPSINGRKLHLAVTSARLDIASGKQGTVLVVEDTSELLRVQRQLAWKEVAQRVAHEIKNPLTPIALSAERITRHLDRYPDGSQPDSLNIIRKCSEIILGSVGTLRTLVDQFSALAQFPAPRPRPCDLNRVAEEALALFAGRMDTITVTRDLAPDLPLVMADHDAIRRALANLIDNAAEAMQGSLLRELCVSTAMSEDGSAVEITVSDTGHGINDEIRERLFLPFYSTKHRGTGLGLSIAAKIVQEHGGSIRAESNAPKGARFLLRIPLMDSASDAEHREQTKEIHS</sequence>
<dbReference type="InterPro" id="IPR050351">
    <property type="entry name" value="BphY/WalK/GraS-like"/>
</dbReference>
<dbReference type="SMART" id="SM00388">
    <property type="entry name" value="HisKA"/>
    <property type="match status" value="1"/>
</dbReference>
<keyword evidence="9 18" id="KW-0067">ATP-binding</keyword>
<dbReference type="GO" id="GO:0005524">
    <property type="term" value="F:ATP binding"/>
    <property type="evidence" value="ECO:0007669"/>
    <property type="project" value="UniProtKB-KW"/>
</dbReference>
<keyword evidence="6 14" id="KW-0812">Transmembrane</keyword>
<dbReference type="PROSITE" id="PS50885">
    <property type="entry name" value="HAMP"/>
    <property type="match status" value="1"/>
</dbReference>
<evidence type="ECO:0000313" key="19">
    <source>
        <dbReference type="Proteomes" id="UP001059380"/>
    </source>
</evidence>
<feature type="domain" description="PAS" evidence="16">
    <location>
        <begin position="402"/>
        <end position="473"/>
    </location>
</feature>
<feature type="transmembrane region" description="Helical" evidence="14">
    <location>
        <begin position="94"/>
        <end position="115"/>
    </location>
</feature>
<dbReference type="AlphaFoldDB" id="A0A9J7BTV6"/>
<dbReference type="NCBIfam" id="TIGR00229">
    <property type="entry name" value="sensory_box"/>
    <property type="match status" value="1"/>
</dbReference>
<evidence type="ECO:0000256" key="1">
    <source>
        <dbReference type="ARBA" id="ARBA00000085"/>
    </source>
</evidence>
<dbReference type="Gene3D" id="6.10.340.10">
    <property type="match status" value="1"/>
</dbReference>
<feature type="domain" description="HAMP" evidence="17">
    <location>
        <begin position="331"/>
        <end position="383"/>
    </location>
</feature>
<dbReference type="Pfam" id="PF00512">
    <property type="entry name" value="HisKA"/>
    <property type="match status" value="1"/>
</dbReference>
<accession>A0A9J7BTV6</accession>
<keyword evidence="7" id="KW-0547">Nucleotide-binding</keyword>
<evidence type="ECO:0000259" key="15">
    <source>
        <dbReference type="PROSITE" id="PS50109"/>
    </source>
</evidence>
<proteinExistence type="predicted"/>
<keyword evidence="13" id="KW-0175">Coiled coil</keyword>
<dbReference type="GO" id="GO:0007234">
    <property type="term" value="P:osmosensory signaling via phosphorelay pathway"/>
    <property type="evidence" value="ECO:0007669"/>
    <property type="project" value="TreeGrafter"/>
</dbReference>
<dbReference type="Pfam" id="PF02518">
    <property type="entry name" value="HATPase_c"/>
    <property type="match status" value="1"/>
</dbReference>
<dbReference type="Proteomes" id="UP001059380">
    <property type="component" value="Chromosome"/>
</dbReference>
<gene>
    <name evidence="18" type="ORF">MOP44_10260</name>
</gene>
<dbReference type="CDD" id="cd06225">
    <property type="entry name" value="HAMP"/>
    <property type="match status" value="1"/>
</dbReference>
<dbReference type="KEGG" id="orp:MOP44_10260"/>
<dbReference type="InterPro" id="IPR017232">
    <property type="entry name" value="NtrY"/>
</dbReference>
<keyword evidence="19" id="KW-1185">Reference proteome</keyword>
<evidence type="ECO:0000256" key="13">
    <source>
        <dbReference type="SAM" id="Coils"/>
    </source>
</evidence>
<evidence type="ECO:0000256" key="6">
    <source>
        <dbReference type="ARBA" id="ARBA00022692"/>
    </source>
</evidence>
<dbReference type="Gene3D" id="1.10.287.130">
    <property type="match status" value="1"/>
</dbReference>
<evidence type="ECO:0000256" key="5">
    <source>
        <dbReference type="ARBA" id="ARBA00022679"/>
    </source>
</evidence>
<dbReference type="CDD" id="cd00082">
    <property type="entry name" value="HisKA"/>
    <property type="match status" value="1"/>
</dbReference>
<evidence type="ECO:0000256" key="12">
    <source>
        <dbReference type="ARBA" id="ARBA00023136"/>
    </source>
</evidence>
<dbReference type="InterPro" id="IPR000014">
    <property type="entry name" value="PAS"/>
</dbReference>
<evidence type="ECO:0000256" key="4">
    <source>
        <dbReference type="ARBA" id="ARBA00022553"/>
    </source>
</evidence>
<dbReference type="RefSeq" id="WP_260795949.1">
    <property type="nucleotide sequence ID" value="NZ_CP093313.1"/>
</dbReference>
<organism evidence="18 19">
    <name type="scientific">Occallatibacter riparius</name>
    <dbReference type="NCBI Taxonomy" id="1002689"/>
    <lineage>
        <taxon>Bacteria</taxon>
        <taxon>Pseudomonadati</taxon>
        <taxon>Acidobacteriota</taxon>
        <taxon>Terriglobia</taxon>
        <taxon>Terriglobales</taxon>
        <taxon>Acidobacteriaceae</taxon>
        <taxon>Occallatibacter</taxon>
    </lineage>
</organism>
<dbReference type="Pfam" id="PF00672">
    <property type="entry name" value="HAMP"/>
    <property type="match status" value="1"/>
</dbReference>
<dbReference type="InterPro" id="IPR003660">
    <property type="entry name" value="HAMP_dom"/>
</dbReference>
<evidence type="ECO:0000259" key="17">
    <source>
        <dbReference type="PROSITE" id="PS50885"/>
    </source>
</evidence>
<dbReference type="PRINTS" id="PR00344">
    <property type="entry name" value="BCTRLSENSOR"/>
</dbReference>
<dbReference type="PANTHER" id="PTHR42878:SF7">
    <property type="entry name" value="SENSOR HISTIDINE KINASE GLRK"/>
    <property type="match status" value="1"/>
</dbReference>
<reference evidence="18" key="1">
    <citation type="submission" date="2021-04" db="EMBL/GenBank/DDBJ databases">
        <title>Phylogenetic analysis of Acidobacteriaceae.</title>
        <authorList>
            <person name="Qiu L."/>
            <person name="Zhang Q."/>
        </authorList>
    </citation>
    <scope>NUCLEOTIDE SEQUENCE</scope>
    <source>
        <strain evidence="18">DSM 25168</strain>
    </source>
</reference>
<keyword evidence="8" id="KW-0418">Kinase</keyword>
<dbReference type="SUPFAM" id="SSF55874">
    <property type="entry name" value="ATPase domain of HSP90 chaperone/DNA topoisomerase II/histidine kinase"/>
    <property type="match status" value="1"/>
</dbReference>
<dbReference type="SUPFAM" id="SSF158472">
    <property type="entry name" value="HAMP domain-like"/>
    <property type="match status" value="1"/>
</dbReference>
<dbReference type="PROSITE" id="PS50109">
    <property type="entry name" value="HIS_KIN"/>
    <property type="match status" value="1"/>
</dbReference>
<keyword evidence="10 14" id="KW-1133">Transmembrane helix</keyword>
<dbReference type="SUPFAM" id="SSF55785">
    <property type="entry name" value="PYP-like sensor domain (PAS domain)"/>
    <property type="match status" value="1"/>
</dbReference>
<keyword evidence="11" id="KW-0902">Two-component regulatory system</keyword>
<dbReference type="InterPro" id="IPR003594">
    <property type="entry name" value="HATPase_dom"/>
</dbReference>
<dbReference type="InterPro" id="IPR003661">
    <property type="entry name" value="HisK_dim/P_dom"/>
</dbReference>
<dbReference type="PANTHER" id="PTHR42878">
    <property type="entry name" value="TWO-COMPONENT HISTIDINE KINASE"/>
    <property type="match status" value="1"/>
</dbReference>
<evidence type="ECO:0000259" key="16">
    <source>
        <dbReference type="PROSITE" id="PS50112"/>
    </source>
</evidence>
<comment type="subcellular location">
    <subcellularLocation>
        <location evidence="2">Membrane</location>
        <topology evidence="2">Multi-pass membrane protein</topology>
    </subcellularLocation>
</comment>
<dbReference type="PIRSF" id="PIRSF037532">
    <property type="entry name" value="STHK_NtrY"/>
    <property type="match status" value="1"/>
</dbReference>
<keyword evidence="4" id="KW-0597">Phosphoprotein</keyword>
<evidence type="ECO:0000256" key="2">
    <source>
        <dbReference type="ARBA" id="ARBA00004141"/>
    </source>
</evidence>
<dbReference type="SMART" id="SM00387">
    <property type="entry name" value="HATPase_c"/>
    <property type="match status" value="1"/>
</dbReference>
<dbReference type="GO" id="GO:0030295">
    <property type="term" value="F:protein kinase activator activity"/>
    <property type="evidence" value="ECO:0007669"/>
    <property type="project" value="TreeGrafter"/>
</dbReference>
<dbReference type="SUPFAM" id="SSF47384">
    <property type="entry name" value="Homodimeric domain of signal transducing histidine kinase"/>
    <property type="match status" value="1"/>
</dbReference>
<dbReference type="Gene3D" id="3.30.565.10">
    <property type="entry name" value="Histidine kinase-like ATPase, C-terminal domain"/>
    <property type="match status" value="1"/>
</dbReference>
<feature type="coiled-coil region" evidence="13">
    <location>
        <begin position="382"/>
        <end position="412"/>
    </location>
</feature>
<dbReference type="GO" id="GO:0000156">
    <property type="term" value="F:phosphorelay response regulator activity"/>
    <property type="evidence" value="ECO:0007669"/>
    <property type="project" value="TreeGrafter"/>
</dbReference>
<keyword evidence="5" id="KW-0808">Transferase</keyword>
<dbReference type="InterPro" id="IPR036890">
    <property type="entry name" value="HATPase_C_sf"/>
</dbReference>
<protein>
    <recommendedName>
        <fullName evidence="3">histidine kinase</fullName>
        <ecNumber evidence="3">2.7.13.3</ecNumber>
    </recommendedName>
</protein>
<evidence type="ECO:0000313" key="18">
    <source>
        <dbReference type="EMBL" id="UWZ86308.1"/>
    </source>
</evidence>
<feature type="transmembrane region" description="Helical" evidence="14">
    <location>
        <begin position="49"/>
        <end position="74"/>
    </location>
</feature>
<dbReference type="EMBL" id="CP093313">
    <property type="protein sequence ID" value="UWZ86308.1"/>
    <property type="molecule type" value="Genomic_DNA"/>
</dbReference>
<evidence type="ECO:0000256" key="11">
    <source>
        <dbReference type="ARBA" id="ARBA00023012"/>
    </source>
</evidence>
<dbReference type="EC" id="2.7.13.3" evidence="3"/>
<evidence type="ECO:0000256" key="3">
    <source>
        <dbReference type="ARBA" id="ARBA00012438"/>
    </source>
</evidence>
<dbReference type="CDD" id="cd00130">
    <property type="entry name" value="PAS"/>
    <property type="match status" value="1"/>
</dbReference>